<keyword evidence="16" id="KW-0325">Glycoprotein</keyword>
<dbReference type="GO" id="GO:0034496">
    <property type="term" value="P:multivesicular body membrane disassembly"/>
    <property type="evidence" value="ECO:0007669"/>
    <property type="project" value="TreeGrafter"/>
</dbReference>
<dbReference type="GO" id="GO:0006660">
    <property type="term" value="P:phosphatidylserine catabolic process"/>
    <property type="evidence" value="ECO:0007669"/>
    <property type="project" value="TreeGrafter"/>
</dbReference>
<dbReference type="Gene3D" id="3.40.50.1820">
    <property type="entry name" value="alpha/beta hydrolase"/>
    <property type="match status" value="1"/>
</dbReference>
<dbReference type="InterPro" id="IPR050805">
    <property type="entry name" value="ATG15_Lipase"/>
</dbReference>
<evidence type="ECO:0000256" key="4">
    <source>
        <dbReference type="ARBA" id="ARBA00010701"/>
    </source>
</evidence>
<keyword evidence="13" id="KW-0072">Autophagy</keyword>
<evidence type="ECO:0000256" key="1">
    <source>
        <dbReference type="ARBA" id="ARBA00001024"/>
    </source>
</evidence>
<keyword evidence="15" id="KW-0472">Membrane</keyword>
<protein>
    <recommendedName>
        <fullName evidence="6">triacylglycerol lipase</fullName>
        <ecNumber evidence="6">3.1.1.3</ecNumber>
    </recommendedName>
    <alternativeName>
        <fullName evidence="18">Autophagy-related protein 15</fullName>
    </alternativeName>
</protein>
<evidence type="ECO:0000256" key="3">
    <source>
        <dbReference type="ARBA" id="ARBA00004343"/>
    </source>
</evidence>
<organism evidence="21">
    <name type="scientific">Phaffia rhodozyma</name>
    <name type="common">Yeast</name>
    <name type="synonym">Xanthophyllomyces dendrorhous</name>
    <dbReference type="NCBI Taxonomy" id="264483"/>
    <lineage>
        <taxon>Eukaryota</taxon>
        <taxon>Fungi</taxon>
        <taxon>Dikarya</taxon>
        <taxon>Basidiomycota</taxon>
        <taxon>Agaricomycotina</taxon>
        <taxon>Tremellomycetes</taxon>
        <taxon>Cystofilobasidiales</taxon>
        <taxon>Mrakiaceae</taxon>
        <taxon>Phaffia</taxon>
    </lineage>
</organism>
<feature type="compositionally biased region" description="Low complexity" evidence="19">
    <location>
        <begin position="405"/>
        <end position="414"/>
    </location>
</feature>
<sequence>MVLVSSLVQGILSYLPLFNQPIATSVQSPHVSFKLRAHHSHHPTDPSALLLSTTLSPSSFASTSSRDPLIVRTRKVKVYKPKSQETYQAARFKTRTSRIDQDLEWEGVEVEGPDVTDRETLSSLAKMTSNAYVLPSDSEWFPIDGYNTSVPVGWEPDADRLRGHIFASDDNSTVIISLKGTSAGLLGSGGPTAKNDRFNDNLLFSCCCARVDFTWFPVCDCYAGGWKCEQTCVEKALIEESVYYPIATNLYNNISNLYPHANIWLTGHSLGGALASLIGTTFGAPVVAYESPGDRMAAERLHLPLPPPLKKGEIGALTHVYHTADPIPMGTCTGKLSSCYVAGFALEARCHLGETILYDTVNKLGWSVDIRTHRIGEVINRILNVDWDDGDGPEKGDPPTNSSDGNPDPGTNKPGKGGKKKGLPVPRPEREDDCVDCYRWEFGDGYKN</sequence>
<dbReference type="GO" id="GO:0004806">
    <property type="term" value="F:triacylglycerol lipase activity"/>
    <property type="evidence" value="ECO:0007669"/>
    <property type="project" value="UniProtKB-EC"/>
</dbReference>
<dbReference type="GO" id="GO:0046461">
    <property type="term" value="P:neutral lipid catabolic process"/>
    <property type="evidence" value="ECO:0007669"/>
    <property type="project" value="TreeGrafter"/>
</dbReference>
<evidence type="ECO:0000256" key="8">
    <source>
        <dbReference type="ARBA" id="ARBA00022753"/>
    </source>
</evidence>
<evidence type="ECO:0000256" key="10">
    <source>
        <dbReference type="ARBA" id="ARBA00022963"/>
    </source>
</evidence>
<dbReference type="Pfam" id="PF01764">
    <property type="entry name" value="Lipase_3"/>
    <property type="match status" value="1"/>
</dbReference>
<dbReference type="PANTHER" id="PTHR47175:SF2">
    <property type="entry name" value="LIPASE ATG15-RELATED"/>
    <property type="match status" value="1"/>
</dbReference>
<dbReference type="GO" id="GO:0032585">
    <property type="term" value="C:multivesicular body membrane"/>
    <property type="evidence" value="ECO:0007669"/>
    <property type="project" value="UniProtKB-SubCell"/>
</dbReference>
<keyword evidence="9 21" id="KW-0378">Hydrolase</keyword>
<evidence type="ECO:0000256" key="7">
    <source>
        <dbReference type="ARBA" id="ARBA00022692"/>
    </source>
</evidence>
<evidence type="ECO:0000313" key="21">
    <source>
        <dbReference type="EMBL" id="CED84793.1"/>
    </source>
</evidence>
<evidence type="ECO:0000256" key="6">
    <source>
        <dbReference type="ARBA" id="ARBA00013279"/>
    </source>
</evidence>
<evidence type="ECO:0000256" key="15">
    <source>
        <dbReference type="ARBA" id="ARBA00023136"/>
    </source>
</evidence>
<evidence type="ECO:0000256" key="13">
    <source>
        <dbReference type="ARBA" id="ARBA00023006"/>
    </source>
</evidence>
<evidence type="ECO:0000256" key="2">
    <source>
        <dbReference type="ARBA" id="ARBA00004270"/>
    </source>
</evidence>
<comment type="similarity">
    <text evidence="4">Belongs to the AB hydrolase superfamily. Lipase family.</text>
</comment>
<feature type="region of interest" description="Disordered" evidence="19">
    <location>
        <begin position="386"/>
        <end position="431"/>
    </location>
</feature>
<keyword evidence="7" id="KW-0812">Transmembrane</keyword>
<comment type="subcellular location">
    <subcellularLocation>
        <location evidence="3">Endosome</location>
        <location evidence="3">Multivesicular body membrane</location>
        <topology evidence="3">Single-pass type II membrane protein</topology>
    </subcellularLocation>
    <subcellularLocation>
        <location evidence="2">Prevacuolar compartment membrane</location>
        <topology evidence="2">Single-pass type II membrane protein</topology>
    </subcellularLocation>
</comment>
<evidence type="ECO:0000256" key="11">
    <source>
        <dbReference type="ARBA" id="ARBA00022968"/>
    </source>
</evidence>
<dbReference type="GO" id="GO:0034727">
    <property type="term" value="P:piecemeal microautophagy of the nucleus"/>
    <property type="evidence" value="ECO:0007669"/>
    <property type="project" value="TreeGrafter"/>
</dbReference>
<evidence type="ECO:0000256" key="14">
    <source>
        <dbReference type="ARBA" id="ARBA00023098"/>
    </source>
</evidence>
<evidence type="ECO:0000256" key="18">
    <source>
        <dbReference type="ARBA" id="ARBA00029828"/>
    </source>
</evidence>
<keyword evidence="11" id="KW-0735">Signal-anchor</keyword>
<evidence type="ECO:0000259" key="20">
    <source>
        <dbReference type="Pfam" id="PF01764"/>
    </source>
</evidence>
<dbReference type="EC" id="3.1.1.3" evidence="6"/>
<evidence type="ECO:0000256" key="12">
    <source>
        <dbReference type="ARBA" id="ARBA00022989"/>
    </source>
</evidence>
<feature type="domain" description="Fungal lipase-type" evidence="20">
    <location>
        <begin position="210"/>
        <end position="280"/>
    </location>
</feature>
<comment type="subunit">
    <text evidence="5">Binds to both phosphatidylinositol (PI) and phosphatidylinositol 3,5-bisphosphate (PIP2).</text>
</comment>
<dbReference type="EMBL" id="LN483166">
    <property type="protein sequence ID" value="CED84793.1"/>
    <property type="molecule type" value="Genomic_DNA"/>
</dbReference>
<evidence type="ECO:0000256" key="16">
    <source>
        <dbReference type="ARBA" id="ARBA00023180"/>
    </source>
</evidence>
<evidence type="ECO:0000256" key="9">
    <source>
        <dbReference type="ARBA" id="ARBA00022801"/>
    </source>
</evidence>
<dbReference type="InterPro" id="IPR029058">
    <property type="entry name" value="AB_hydrolase_fold"/>
</dbReference>
<dbReference type="FunFam" id="3.40.50.1820:FF:000129">
    <property type="entry name" value="Autophagy related lipase Atg15, putative"/>
    <property type="match status" value="1"/>
</dbReference>
<dbReference type="SUPFAM" id="SSF53474">
    <property type="entry name" value="alpha/beta-Hydrolases"/>
    <property type="match status" value="1"/>
</dbReference>
<keyword evidence="8" id="KW-0967">Endosome</keyword>
<dbReference type="AlphaFoldDB" id="A0A0F7SX77"/>
<comment type="catalytic activity">
    <reaction evidence="1">
        <text>a triacylglycerol + H2O = a diacylglycerol + a fatty acid + H(+)</text>
        <dbReference type="Rhea" id="RHEA:12044"/>
        <dbReference type="ChEBI" id="CHEBI:15377"/>
        <dbReference type="ChEBI" id="CHEBI:15378"/>
        <dbReference type="ChEBI" id="CHEBI:17855"/>
        <dbReference type="ChEBI" id="CHEBI:18035"/>
        <dbReference type="ChEBI" id="CHEBI:28868"/>
        <dbReference type="EC" id="3.1.1.3"/>
    </reaction>
</comment>
<evidence type="ECO:0000256" key="5">
    <source>
        <dbReference type="ARBA" id="ARBA00011137"/>
    </source>
</evidence>
<accession>A0A0F7SX77</accession>
<keyword evidence="12" id="KW-1133">Transmembrane helix</keyword>
<dbReference type="CDD" id="cd00519">
    <property type="entry name" value="Lipase_3"/>
    <property type="match status" value="1"/>
</dbReference>
<dbReference type="InterPro" id="IPR002921">
    <property type="entry name" value="Fungal_lipase-type"/>
</dbReference>
<comment type="function">
    <text evidence="17">Lipase which is essential for lysis of subvacuolar cytoplasm to vacuole targeted bodies and intravacuolar autophagic bodies. Involved in the lysis of intravacuolar multivesicular body (MVB) vesicles. The intravacuolar membrane disintegration by ATG15 is critical to life span extension.</text>
</comment>
<dbReference type="PANTHER" id="PTHR47175">
    <property type="entry name" value="LIPASE ATG15-RELATED"/>
    <property type="match status" value="1"/>
</dbReference>
<reference evidence="21" key="1">
    <citation type="submission" date="2014-08" db="EMBL/GenBank/DDBJ databases">
        <authorList>
            <person name="Sharma Rahul"/>
            <person name="Thines Marco"/>
        </authorList>
    </citation>
    <scope>NUCLEOTIDE SEQUENCE</scope>
</reference>
<evidence type="ECO:0000256" key="19">
    <source>
        <dbReference type="SAM" id="MobiDB-lite"/>
    </source>
</evidence>
<name>A0A0F7SX77_PHARH</name>
<proteinExistence type="inferred from homology"/>
<evidence type="ECO:0000256" key="17">
    <source>
        <dbReference type="ARBA" id="ARBA00024663"/>
    </source>
</evidence>
<keyword evidence="10" id="KW-0442">Lipid degradation</keyword>
<dbReference type="GO" id="GO:0005775">
    <property type="term" value="C:vacuolar lumen"/>
    <property type="evidence" value="ECO:0007669"/>
    <property type="project" value="TreeGrafter"/>
</dbReference>
<dbReference type="GO" id="GO:0004620">
    <property type="term" value="F:phospholipase activity"/>
    <property type="evidence" value="ECO:0007669"/>
    <property type="project" value="TreeGrafter"/>
</dbReference>
<keyword evidence="14" id="KW-0443">Lipid metabolism</keyword>